<dbReference type="OrthoDB" id="5445534at2"/>
<evidence type="ECO:0000256" key="1">
    <source>
        <dbReference type="ARBA" id="ARBA00023002"/>
    </source>
</evidence>
<evidence type="ECO:0000313" key="5">
    <source>
        <dbReference type="Proteomes" id="UP000036923"/>
    </source>
</evidence>
<dbReference type="InterPro" id="IPR045910">
    <property type="entry name" value="AdhA-like"/>
</dbReference>
<protein>
    <submittedName>
        <fullName evidence="4">Alcohol dehydrogenase</fullName>
        <ecNumber evidence="4">1.1.1.1</ecNumber>
    </submittedName>
</protein>
<dbReference type="Gene3D" id="1.20.1090.10">
    <property type="entry name" value="Dehydroquinate synthase-like - alpha domain"/>
    <property type="match status" value="1"/>
</dbReference>
<dbReference type="InterPro" id="IPR001670">
    <property type="entry name" value="ADH_Fe/GldA"/>
</dbReference>
<dbReference type="GO" id="GO:0046872">
    <property type="term" value="F:metal ion binding"/>
    <property type="evidence" value="ECO:0007669"/>
    <property type="project" value="InterPro"/>
</dbReference>
<keyword evidence="5" id="KW-1185">Reference proteome</keyword>
<reference evidence="5" key="1">
    <citation type="submission" date="2015-07" db="EMBL/GenBank/DDBJ databases">
        <title>Near-Complete Genome Sequence of the Cellulolytic Bacterium Bacteroides (Pseudobacteroides) cellulosolvens ATCC 35603.</title>
        <authorList>
            <person name="Dassa B."/>
            <person name="Utturkar S.M."/>
            <person name="Klingeman D.M."/>
            <person name="Hurt R.A."/>
            <person name="Keller M."/>
            <person name="Xu J."/>
            <person name="Reddy Y.H.K."/>
            <person name="Borovok I."/>
            <person name="Grinberg I.R."/>
            <person name="Lamed R."/>
            <person name="Zhivin O."/>
            <person name="Bayer E.A."/>
            <person name="Brown S.D."/>
        </authorList>
    </citation>
    <scope>NUCLEOTIDE SEQUENCE [LARGE SCALE GENOMIC DNA]</scope>
    <source>
        <strain evidence="5">DSM 2933</strain>
    </source>
</reference>
<dbReference type="GO" id="GO:0005829">
    <property type="term" value="C:cytosol"/>
    <property type="evidence" value="ECO:0007669"/>
    <property type="project" value="TreeGrafter"/>
</dbReference>
<dbReference type="GO" id="GO:1990002">
    <property type="term" value="F:methylglyoxal reductase (NADPH) (acetol producing) activity"/>
    <property type="evidence" value="ECO:0007669"/>
    <property type="project" value="TreeGrafter"/>
</dbReference>
<dbReference type="GO" id="GO:0008106">
    <property type="term" value="F:alcohol dehydrogenase (NADP+) activity"/>
    <property type="evidence" value="ECO:0007669"/>
    <property type="project" value="TreeGrafter"/>
</dbReference>
<dbReference type="Proteomes" id="UP000036923">
    <property type="component" value="Unassembled WGS sequence"/>
</dbReference>
<dbReference type="Pfam" id="PF00465">
    <property type="entry name" value="Fe-ADH"/>
    <property type="match status" value="1"/>
</dbReference>
<dbReference type="Pfam" id="PF25137">
    <property type="entry name" value="ADH_Fe_C"/>
    <property type="match status" value="1"/>
</dbReference>
<dbReference type="PANTHER" id="PTHR43633:SF1">
    <property type="entry name" value="ALCOHOL DEHYDROGENASE YQHD"/>
    <property type="match status" value="1"/>
</dbReference>
<dbReference type="RefSeq" id="WP_036939007.1">
    <property type="nucleotide sequence ID" value="NZ_JQKC01000008.1"/>
</dbReference>
<dbReference type="PANTHER" id="PTHR43633">
    <property type="entry name" value="ALCOHOL DEHYDROGENASE YQHD"/>
    <property type="match status" value="1"/>
</dbReference>
<name>A0A0L6JRF0_9FIRM</name>
<dbReference type="STRING" id="398512.Bccel_3243"/>
<keyword evidence="1 4" id="KW-0560">Oxidoreductase</keyword>
<dbReference type="GO" id="GO:1990362">
    <property type="term" value="F:butanol dehydrogenase (NAD+) activity"/>
    <property type="evidence" value="ECO:0007669"/>
    <property type="project" value="InterPro"/>
</dbReference>
<dbReference type="EMBL" id="LGTC01000001">
    <property type="protein sequence ID" value="KNY27972.1"/>
    <property type="molecule type" value="Genomic_DNA"/>
</dbReference>
<dbReference type="AlphaFoldDB" id="A0A0L6JRF0"/>
<comment type="caution">
    <text evidence="4">The sequence shown here is derived from an EMBL/GenBank/DDBJ whole genome shotgun (WGS) entry which is preliminary data.</text>
</comment>
<organism evidence="4 5">
    <name type="scientific">Pseudobacteroides cellulosolvens ATCC 35603 = DSM 2933</name>
    <dbReference type="NCBI Taxonomy" id="398512"/>
    <lineage>
        <taxon>Bacteria</taxon>
        <taxon>Bacillati</taxon>
        <taxon>Bacillota</taxon>
        <taxon>Clostridia</taxon>
        <taxon>Eubacteriales</taxon>
        <taxon>Oscillospiraceae</taxon>
        <taxon>Pseudobacteroides</taxon>
    </lineage>
</organism>
<feature type="domain" description="Alcohol dehydrogenase iron-type/glycerol dehydrogenase GldA" evidence="2">
    <location>
        <begin position="20"/>
        <end position="190"/>
    </location>
</feature>
<evidence type="ECO:0000259" key="3">
    <source>
        <dbReference type="Pfam" id="PF25137"/>
    </source>
</evidence>
<dbReference type="EC" id="1.1.1.1" evidence="4"/>
<dbReference type="InterPro" id="IPR056798">
    <property type="entry name" value="ADH_Fe_C"/>
</dbReference>
<accession>A0A0L6JRF0</accession>
<dbReference type="InterPro" id="IPR044731">
    <property type="entry name" value="BDH-like"/>
</dbReference>
<dbReference type="eggNOG" id="COG1454">
    <property type="taxonomic scope" value="Bacteria"/>
</dbReference>
<sequence>MWENSINVEQICEIRSKSIVYLGVGAISKINDIASNLKSRNITKIIAVTGKKAYRSTGAWNHVVKALEQSGIDYTIYDGVTPNPTTHQVDEATKMAIEFGARAVISIGGGSPIDAAKSVAILINYPENTAQELYEYSFTPTSAVPLIAINLTHGTGTEIDRFAVVSIPEKEFKPYIAYDFIYPEYSIDDPGLMLNLPEDQTLYVTIDALNHVIEACTSKAASPYSIMLAKETARLIAKYLPIVKENPKDLKARYFLTYASMIAGVSFDNGLLHFTHALEHPLSAIKPDLAHGLGLSLIVPAVVRQIYSASCQTLADVLSPIIPDLKGTTDESDKVFVDLRNWIEKMGITPGLKNAGYSEKDIEHLTNLAFDTPGLASLLSLAPVEASRTVVSDIYTRSL</sequence>
<evidence type="ECO:0000259" key="2">
    <source>
        <dbReference type="Pfam" id="PF00465"/>
    </source>
</evidence>
<dbReference type="CDD" id="cd08186">
    <property type="entry name" value="Fe-ADH-like"/>
    <property type="match status" value="1"/>
</dbReference>
<evidence type="ECO:0000313" key="4">
    <source>
        <dbReference type="EMBL" id="KNY27972.1"/>
    </source>
</evidence>
<proteinExistence type="predicted"/>
<dbReference type="Gene3D" id="3.40.50.1970">
    <property type="match status" value="1"/>
</dbReference>
<dbReference type="SUPFAM" id="SSF56796">
    <property type="entry name" value="Dehydroquinate synthase-like"/>
    <property type="match status" value="1"/>
</dbReference>
<dbReference type="FunFam" id="3.40.50.1970:FF:000003">
    <property type="entry name" value="Alcohol dehydrogenase, iron-containing"/>
    <property type="match status" value="1"/>
</dbReference>
<gene>
    <name evidence="4" type="ORF">Bccel_3243</name>
</gene>
<feature type="domain" description="Fe-containing alcohol dehydrogenase-like C-terminal" evidence="3">
    <location>
        <begin position="203"/>
        <end position="397"/>
    </location>
</feature>